<dbReference type="EMBL" id="CP031968">
    <property type="protein sequence ID" value="AXT45385.1"/>
    <property type="molecule type" value="Genomic_DNA"/>
</dbReference>
<name>A0AAD0W6J5_9NEIS</name>
<dbReference type="Pfam" id="PF00849">
    <property type="entry name" value="PseudoU_synth_2"/>
    <property type="match status" value="1"/>
</dbReference>
<dbReference type="PROSITE" id="PS01129">
    <property type="entry name" value="PSI_RLU"/>
    <property type="match status" value="1"/>
</dbReference>
<sequence length="228" mass="25004">MPEAAFTLLHSDPRFYLLDKAPGVSFHRDGEEAGLMEALRAGLGDEALWPVHRLDRITSGLILVARSAETAARLGEAFAGREIEKYYLALSDRKPSKKQGKVAGDMGKGRGGAWRLLNSQENPAVTQFFSYSLQPGLRLFLLRPRSGKTHQLRVALKSQSAPILGDLLYGGAPADRGYLHAYALRFELEGEQFSFVCRPSQGEAFLSDVCSAMLQGLGAPWDLNWPAV</sequence>
<protein>
    <submittedName>
        <fullName evidence="3">TIGR01621 family pseudouridine synthase</fullName>
    </submittedName>
</protein>
<dbReference type="CDD" id="cd02869">
    <property type="entry name" value="PseudoU_synth_RluA_like"/>
    <property type="match status" value="1"/>
</dbReference>
<dbReference type="Proteomes" id="UP000259465">
    <property type="component" value="Chromosome"/>
</dbReference>
<dbReference type="InterPro" id="IPR006508">
    <property type="entry name" value="PsdUridine_synth_RluA-like"/>
</dbReference>
<dbReference type="GO" id="GO:0000455">
    <property type="term" value="P:enzyme-directed rRNA pseudouridine synthesis"/>
    <property type="evidence" value="ECO:0007669"/>
    <property type="project" value="TreeGrafter"/>
</dbReference>
<dbReference type="GO" id="GO:0140098">
    <property type="term" value="F:catalytic activity, acting on RNA"/>
    <property type="evidence" value="ECO:0007669"/>
    <property type="project" value="UniProtKB-ARBA"/>
</dbReference>
<dbReference type="SUPFAM" id="SSF55120">
    <property type="entry name" value="Pseudouridine synthase"/>
    <property type="match status" value="1"/>
</dbReference>
<dbReference type="NCBIfam" id="TIGR01621">
    <property type="entry name" value="RluA-like"/>
    <property type="match status" value="1"/>
</dbReference>
<feature type="domain" description="Pseudouridine synthase RsuA/RluA-like" evidence="2">
    <location>
        <begin position="15"/>
        <end position="157"/>
    </location>
</feature>
<proteinExistence type="inferred from homology"/>
<dbReference type="KEGG" id="crz:D1345_03905"/>
<dbReference type="GO" id="GO:0003723">
    <property type="term" value="F:RNA binding"/>
    <property type="evidence" value="ECO:0007669"/>
    <property type="project" value="InterPro"/>
</dbReference>
<gene>
    <name evidence="3" type="ORF">D1345_03905</name>
</gene>
<dbReference type="GO" id="GO:0009982">
    <property type="term" value="F:pseudouridine synthase activity"/>
    <property type="evidence" value="ECO:0007669"/>
    <property type="project" value="InterPro"/>
</dbReference>
<evidence type="ECO:0000313" key="4">
    <source>
        <dbReference type="Proteomes" id="UP000259465"/>
    </source>
</evidence>
<accession>A0AAD0W6J5</accession>
<keyword evidence="4" id="KW-1185">Reference proteome</keyword>
<dbReference type="InterPro" id="IPR006145">
    <property type="entry name" value="PsdUridine_synth_RsuA/RluA"/>
</dbReference>
<evidence type="ECO:0000313" key="3">
    <source>
        <dbReference type="EMBL" id="AXT45385.1"/>
    </source>
</evidence>
<reference evidence="3 4" key="1">
    <citation type="submission" date="2018-08" db="EMBL/GenBank/DDBJ databases">
        <title>Complete genome sequence of JP2-74.</title>
        <authorList>
            <person name="Wu L."/>
        </authorList>
    </citation>
    <scope>NUCLEOTIDE SEQUENCE [LARGE SCALE GENOMIC DNA]</scope>
    <source>
        <strain evidence="3 4">JP2-74</strain>
    </source>
</reference>
<comment type="similarity">
    <text evidence="1">Belongs to the pseudouridine synthase RluA family.</text>
</comment>
<dbReference type="InterPro" id="IPR006224">
    <property type="entry name" value="PsdUridine_synth_RluA-like_CS"/>
</dbReference>
<dbReference type="RefSeq" id="WP_043592716.1">
    <property type="nucleotide sequence ID" value="NZ_CP031968.1"/>
</dbReference>
<dbReference type="InterPro" id="IPR050188">
    <property type="entry name" value="RluA_PseudoU_synthase"/>
</dbReference>
<dbReference type="Gene3D" id="3.30.2350.10">
    <property type="entry name" value="Pseudouridine synthase"/>
    <property type="match status" value="1"/>
</dbReference>
<evidence type="ECO:0000259" key="2">
    <source>
        <dbReference type="Pfam" id="PF00849"/>
    </source>
</evidence>
<dbReference type="InterPro" id="IPR020103">
    <property type="entry name" value="PsdUridine_synth_cat_dom_sf"/>
</dbReference>
<dbReference type="PANTHER" id="PTHR21600">
    <property type="entry name" value="MITOCHONDRIAL RNA PSEUDOURIDINE SYNTHASE"/>
    <property type="match status" value="1"/>
</dbReference>
<dbReference type="AlphaFoldDB" id="A0AAD0W6J5"/>
<organism evidence="3 4">
    <name type="scientific">Chromobacterium rhizoryzae</name>
    <dbReference type="NCBI Taxonomy" id="1778675"/>
    <lineage>
        <taxon>Bacteria</taxon>
        <taxon>Pseudomonadati</taxon>
        <taxon>Pseudomonadota</taxon>
        <taxon>Betaproteobacteria</taxon>
        <taxon>Neisseriales</taxon>
        <taxon>Chromobacteriaceae</taxon>
        <taxon>Chromobacterium</taxon>
    </lineage>
</organism>
<evidence type="ECO:0000256" key="1">
    <source>
        <dbReference type="ARBA" id="ARBA00010876"/>
    </source>
</evidence>
<dbReference type="PANTHER" id="PTHR21600:SF87">
    <property type="entry name" value="RNA PSEUDOURIDYLATE SYNTHASE DOMAIN-CONTAINING PROTEIN 1"/>
    <property type="match status" value="1"/>
</dbReference>